<accession>A0A5B0E0L2</accession>
<dbReference type="InterPro" id="IPR038727">
    <property type="entry name" value="NadR/Ttd14_AAA_dom"/>
</dbReference>
<organism evidence="2 3">
    <name type="scientific">Aureimonas fodinaquatilis</name>
    <dbReference type="NCBI Taxonomy" id="2565783"/>
    <lineage>
        <taxon>Bacteria</taxon>
        <taxon>Pseudomonadati</taxon>
        <taxon>Pseudomonadota</taxon>
        <taxon>Alphaproteobacteria</taxon>
        <taxon>Hyphomicrobiales</taxon>
        <taxon>Aurantimonadaceae</taxon>
        <taxon>Aureimonas</taxon>
    </lineage>
</organism>
<sequence length="176" mass="19657">MFIVTGGPGTGKTCLIEKLAQRGFLSMPEAGRAIIQDQVRIGGVALPWSDRAAFADLMLGWELRSWHEASAITGTVVMDRGIPDVMGYLDLCGLPVPSHVEAAAKLYRYNRRVFLAPFWNAIFTEDAERKQNLEEAEATGRVMVETYTRLGYEIVELPFVGVEERADYVMERLRTG</sequence>
<protein>
    <submittedName>
        <fullName evidence="2">AAA family ATPase</fullName>
    </submittedName>
</protein>
<proteinExistence type="predicted"/>
<evidence type="ECO:0000313" key="2">
    <source>
        <dbReference type="EMBL" id="KAA0971290.1"/>
    </source>
</evidence>
<dbReference type="Pfam" id="PF13521">
    <property type="entry name" value="AAA_28"/>
    <property type="match status" value="1"/>
</dbReference>
<name>A0A5B0E0L2_9HYPH</name>
<dbReference type="OrthoDB" id="5638848at2"/>
<dbReference type="Gene3D" id="3.40.50.300">
    <property type="entry name" value="P-loop containing nucleotide triphosphate hydrolases"/>
    <property type="match status" value="1"/>
</dbReference>
<dbReference type="EMBL" id="VTWH01000002">
    <property type="protein sequence ID" value="KAA0971290.1"/>
    <property type="molecule type" value="Genomic_DNA"/>
</dbReference>
<dbReference type="Proteomes" id="UP000324738">
    <property type="component" value="Unassembled WGS sequence"/>
</dbReference>
<keyword evidence="3" id="KW-1185">Reference proteome</keyword>
<evidence type="ECO:0000313" key="3">
    <source>
        <dbReference type="Proteomes" id="UP000324738"/>
    </source>
</evidence>
<dbReference type="AlphaFoldDB" id="A0A5B0E0L2"/>
<comment type="caution">
    <text evidence="2">The sequence shown here is derived from an EMBL/GenBank/DDBJ whole genome shotgun (WGS) entry which is preliminary data.</text>
</comment>
<feature type="domain" description="NadR/Ttd14 AAA" evidence="1">
    <location>
        <begin position="2"/>
        <end position="165"/>
    </location>
</feature>
<gene>
    <name evidence="2" type="ORF">FPY71_11775</name>
</gene>
<reference evidence="2 3" key="1">
    <citation type="submission" date="2019-08" db="EMBL/GenBank/DDBJ databases">
        <title>Aureimonas fodiniaquatilis sp. nov., isolated from a coal mine wastewater.</title>
        <authorList>
            <person name="Kim W."/>
        </authorList>
    </citation>
    <scope>NUCLEOTIDE SEQUENCE [LARGE SCALE GENOMIC DNA]</scope>
    <source>
        <strain evidence="2 3">CAU 1482</strain>
    </source>
</reference>
<evidence type="ECO:0000259" key="1">
    <source>
        <dbReference type="Pfam" id="PF13521"/>
    </source>
</evidence>
<dbReference type="SUPFAM" id="SSF52540">
    <property type="entry name" value="P-loop containing nucleoside triphosphate hydrolases"/>
    <property type="match status" value="1"/>
</dbReference>
<dbReference type="InterPro" id="IPR027417">
    <property type="entry name" value="P-loop_NTPase"/>
</dbReference>